<evidence type="ECO:0000256" key="3">
    <source>
        <dbReference type="ARBA" id="ARBA00022729"/>
    </source>
</evidence>
<dbReference type="PANTHER" id="PTHR30061:SF50">
    <property type="entry name" value="MALTOSE_MALTODEXTRIN-BINDING PERIPLASMIC PROTEIN"/>
    <property type="match status" value="1"/>
</dbReference>
<evidence type="ECO:0000313" key="6">
    <source>
        <dbReference type="EMBL" id="QJC52629.1"/>
    </source>
</evidence>
<evidence type="ECO:0000256" key="4">
    <source>
        <dbReference type="SAM" id="MobiDB-lite"/>
    </source>
</evidence>
<name>A0A6H2GZ56_9BACL</name>
<evidence type="ECO:0000256" key="1">
    <source>
        <dbReference type="ARBA" id="ARBA00008520"/>
    </source>
</evidence>
<keyword evidence="7" id="KW-1185">Reference proteome</keyword>
<sequence>MNRKTTAAAALMLALSLTSLAACGNNGNGSSNTNSGSAANENAAAPANTAAPTNDASAGGEASGMPEKPAELTIWPDDNAESVAAITAITDKYTEKTGIKVSVKPVKMNDQQQILSLDGPGGKGPDLFFQPGIGNLVLKGLVQPVKAEQPVLDAYTPESLTALSQDGQLYGLPFVTETYALFYNKKLVPTPPATVADLEKLAAEQTDAKKQKYGFLLEGLNFYYAWAFMGGNDGYIFKKTDTGYDTADIGLNKEGAVAGVKLIQSWFDKGYLPKGVNGDVVGGLFGAGQVGAVINGPWAITDYKKQLGDDLGVAPLPTLENGKHPTSFIGVKGWMLSKFSKSPEWASDLAAFITNEENALEYYEKTGQVPPVKGVLNNEKLTSDPLVAGFSEQVQYGQPFPTVPELDYVWDPMANALKFASEGRDVQQSLDDAVKQVQDKMAMSGK</sequence>
<dbReference type="Gene3D" id="3.40.190.10">
    <property type="entry name" value="Periplasmic binding protein-like II"/>
    <property type="match status" value="2"/>
</dbReference>
<comment type="similarity">
    <text evidence="1">Belongs to the bacterial solute-binding protein 1 family.</text>
</comment>
<dbReference type="GO" id="GO:1901982">
    <property type="term" value="F:maltose binding"/>
    <property type="evidence" value="ECO:0007669"/>
    <property type="project" value="TreeGrafter"/>
</dbReference>
<dbReference type="EMBL" id="CP051428">
    <property type="protein sequence ID" value="QJC52629.1"/>
    <property type="molecule type" value="Genomic_DNA"/>
</dbReference>
<feature type="region of interest" description="Disordered" evidence="4">
    <location>
        <begin position="28"/>
        <end position="75"/>
    </location>
</feature>
<organism evidence="6 7">
    <name type="scientific">Paenibacillus albicereus</name>
    <dbReference type="NCBI Taxonomy" id="2726185"/>
    <lineage>
        <taxon>Bacteria</taxon>
        <taxon>Bacillati</taxon>
        <taxon>Bacillota</taxon>
        <taxon>Bacilli</taxon>
        <taxon>Bacillales</taxon>
        <taxon>Paenibacillaceae</taxon>
        <taxon>Paenibacillus</taxon>
    </lineage>
</organism>
<dbReference type="AlphaFoldDB" id="A0A6H2GZ56"/>
<dbReference type="SUPFAM" id="SSF53850">
    <property type="entry name" value="Periplasmic binding protein-like II"/>
    <property type="match status" value="1"/>
</dbReference>
<dbReference type="GO" id="GO:0055052">
    <property type="term" value="C:ATP-binding cassette (ABC) transporter complex, substrate-binding subunit-containing"/>
    <property type="evidence" value="ECO:0007669"/>
    <property type="project" value="TreeGrafter"/>
</dbReference>
<protein>
    <submittedName>
        <fullName evidence="6">Extracellular solute-binding protein</fullName>
    </submittedName>
</protein>
<evidence type="ECO:0000256" key="5">
    <source>
        <dbReference type="SAM" id="SignalP"/>
    </source>
</evidence>
<dbReference type="Pfam" id="PF13416">
    <property type="entry name" value="SBP_bac_8"/>
    <property type="match status" value="1"/>
</dbReference>
<gene>
    <name evidence="6" type="ORF">HGI30_14350</name>
</gene>
<keyword evidence="2" id="KW-0813">Transport</keyword>
<dbReference type="InterPro" id="IPR006059">
    <property type="entry name" value="SBP"/>
</dbReference>
<dbReference type="GO" id="GO:0042956">
    <property type="term" value="P:maltodextrin transmembrane transport"/>
    <property type="evidence" value="ECO:0007669"/>
    <property type="project" value="TreeGrafter"/>
</dbReference>
<feature type="signal peptide" evidence="5">
    <location>
        <begin position="1"/>
        <end position="21"/>
    </location>
</feature>
<dbReference type="GO" id="GO:0015768">
    <property type="term" value="P:maltose transport"/>
    <property type="evidence" value="ECO:0007669"/>
    <property type="project" value="TreeGrafter"/>
</dbReference>
<dbReference type="RefSeq" id="WP_168908182.1">
    <property type="nucleotide sequence ID" value="NZ_CP051428.1"/>
</dbReference>
<dbReference type="Proteomes" id="UP000502136">
    <property type="component" value="Chromosome"/>
</dbReference>
<dbReference type="PROSITE" id="PS51257">
    <property type="entry name" value="PROKAR_LIPOPROTEIN"/>
    <property type="match status" value="1"/>
</dbReference>
<dbReference type="KEGG" id="palr:HGI30_14350"/>
<keyword evidence="3 5" id="KW-0732">Signal</keyword>
<reference evidence="6 7" key="1">
    <citation type="submission" date="2020-04" db="EMBL/GenBank/DDBJ databases">
        <title>Novel Paenibacillus strain UniB2 isolated from commercial digestive syrup.</title>
        <authorList>
            <person name="Thorat V."/>
            <person name="Kirdat K."/>
            <person name="Tiwarekar B."/>
            <person name="Yadav A."/>
        </authorList>
    </citation>
    <scope>NUCLEOTIDE SEQUENCE [LARGE SCALE GENOMIC DNA]</scope>
    <source>
        <strain evidence="6 7">UniB2</strain>
    </source>
</reference>
<feature type="chain" id="PRO_5038864244" evidence="5">
    <location>
        <begin position="22"/>
        <end position="446"/>
    </location>
</feature>
<evidence type="ECO:0000256" key="2">
    <source>
        <dbReference type="ARBA" id="ARBA00022448"/>
    </source>
</evidence>
<evidence type="ECO:0000313" key="7">
    <source>
        <dbReference type="Proteomes" id="UP000502136"/>
    </source>
</evidence>
<proteinExistence type="inferred from homology"/>
<dbReference type="PANTHER" id="PTHR30061">
    <property type="entry name" value="MALTOSE-BINDING PERIPLASMIC PROTEIN"/>
    <property type="match status" value="1"/>
</dbReference>
<feature type="compositionally biased region" description="Low complexity" evidence="4">
    <location>
        <begin position="28"/>
        <end position="58"/>
    </location>
</feature>
<accession>A0A6H2GZ56</accession>